<sequence>MAPHAKYIAIYDTPFWRDQGLSGEARSARGPFGEIHDASMPGGCAALFGFFGVPAQVRQNVSHGAHGTLLSGRLESPQTTPRGWAIFAHCFTCGKDSVKEETDFGKFK</sequence>
<dbReference type="AlphaFoldDB" id="B1FD18"/>
<dbReference type="Gene3D" id="3.90.660.10">
    <property type="match status" value="1"/>
</dbReference>
<proteinExistence type="predicted"/>
<dbReference type="PATRIC" id="fig|396596.7.peg.5901"/>
<dbReference type="Proteomes" id="UP000005463">
    <property type="component" value="Unassembled WGS sequence"/>
</dbReference>
<comment type="caution">
    <text evidence="1">The sequence shown here is derived from an EMBL/GenBank/DDBJ whole genome shotgun (WGS) entry which is preliminary data.</text>
</comment>
<evidence type="ECO:0000313" key="1">
    <source>
        <dbReference type="EMBL" id="EDT04545.1"/>
    </source>
</evidence>
<accession>B1FD18</accession>
<dbReference type="RefSeq" id="WP_006751125.1">
    <property type="nucleotide sequence ID" value="NZ_ABLC01000034.1"/>
</dbReference>
<reference evidence="1 2" key="1">
    <citation type="submission" date="2008-03" db="EMBL/GenBank/DDBJ databases">
        <title>Sequencing of the draft genome and assembly of Burkholderia ambifaria IOP40-10.</title>
        <authorList>
            <consortium name="US DOE Joint Genome Institute (JGI-PGF)"/>
            <person name="Copeland A."/>
            <person name="Lucas S."/>
            <person name="Lapidus A."/>
            <person name="Glavina del Rio T."/>
            <person name="Dalin E."/>
            <person name="Tice H."/>
            <person name="Bruce D."/>
            <person name="Goodwin L."/>
            <person name="Pitluck S."/>
            <person name="Larimer F."/>
            <person name="Land M.L."/>
            <person name="Hauser L."/>
            <person name="Tiedje J."/>
            <person name="Richardson P."/>
        </authorList>
    </citation>
    <scope>NUCLEOTIDE SEQUENCE [LARGE SCALE GENOMIC DNA]</scope>
    <source>
        <strain evidence="1 2">IOP40-10</strain>
    </source>
</reference>
<gene>
    <name evidence="1" type="ORF">BamIOP4010DRAFT_1927</name>
</gene>
<protein>
    <submittedName>
        <fullName evidence="1">Uncharacterized protein</fullName>
    </submittedName>
</protein>
<evidence type="ECO:0000313" key="2">
    <source>
        <dbReference type="Proteomes" id="UP000005463"/>
    </source>
</evidence>
<name>B1FD18_9BURK</name>
<dbReference type="SUPFAM" id="SSF54373">
    <property type="entry name" value="FAD-linked reductases, C-terminal domain"/>
    <property type="match status" value="1"/>
</dbReference>
<dbReference type="EMBL" id="ABLC01000034">
    <property type="protein sequence ID" value="EDT04545.1"/>
    <property type="molecule type" value="Genomic_DNA"/>
</dbReference>
<organism evidence="1 2">
    <name type="scientific">Burkholderia ambifaria IOP40-10</name>
    <dbReference type="NCBI Taxonomy" id="396596"/>
    <lineage>
        <taxon>Bacteria</taxon>
        <taxon>Pseudomonadati</taxon>
        <taxon>Pseudomonadota</taxon>
        <taxon>Betaproteobacteria</taxon>
        <taxon>Burkholderiales</taxon>
        <taxon>Burkholderiaceae</taxon>
        <taxon>Burkholderia</taxon>
        <taxon>Burkholderia cepacia complex</taxon>
    </lineage>
</organism>